<dbReference type="Gene3D" id="3.40.710.10">
    <property type="entry name" value="DD-peptidase/beta-lactamase superfamily"/>
    <property type="match status" value="1"/>
</dbReference>
<evidence type="ECO:0000313" key="4">
    <source>
        <dbReference type="EMBL" id="MFD2098702.1"/>
    </source>
</evidence>
<accession>A0ABW4XUK7</accession>
<dbReference type="Pfam" id="PF00144">
    <property type="entry name" value="Beta-lactamase"/>
    <property type="match status" value="1"/>
</dbReference>
<dbReference type="SUPFAM" id="SSF56601">
    <property type="entry name" value="beta-lactamase/transpeptidase-like"/>
    <property type="match status" value="1"/>
</dbReference>
<dbReference type="RefSeq" id="WP_379829473.1">
    <property type="nucleotide sequence ID" value="NZ_JBHUHU010000001.1"/>
</dbReference>
<dbReference type="GO" id="GO:0016787">
    <property type="term" value="F:hydrolase activity"/>
    <property type="evidence" value="ECO:0007669"/>
    <property type="project" value="UniProtKB-KW"/>
</dbReference>
<dbReference type="InterPro" id="IPR021860">
    <property type="entry name" value="Peptidase_S12_Pab87-rel_C"/>
</dbReference>
<feature type="domain" description="Peptidase S12 Pab87-related C-terminal" evidence="3">
    <location>
        <begin position="406"/>
        <end position="501"/>
    </location>
</feature>
<evidence type="ECO:0000313" key="5">
    <source>
        <dbReference type="Proteomes" id="UP001597342"/>
    </source>
</evidence>
<feature type="compositionally biased region" description="Basic and acidic residues" evidence="1">
    <location>
        <begin position="390"/>
        <end position="401"/>
    </location>
</feature>
<name>A0ABW4XUK7_9FLAO</name>
<organism evidence="4 5">
    <name type="scientific">Flagellimonas iocasae</name>
    <dbReference type="NCBI Taxonomy" id="2055905"/>
    <lineage>
        <taxon>Bacteria</taxon>
        <taxon>Pseudomonadati</taxon>
        <taxon>Bacteroidota</taxon>
        <taxon>Flavobacteriia</taxon>
        <taxon>Flavobacteriales</taxon>
        <taxon>Flavobacteriaceae</taxon>
        <taxon>Flagellimonas</taxon>
    </lineage>
</organism>
<dbReference type="Gene3D" id="2.40.128.600">
    <property type="match status" value="1"/>
</dbReference>
<dbReference type="Pfam" id="PF11954">
    <property type="entry name" value="DUF3471"/>
    <property type="match status" value="1"/>
</dbReference>
<evidence type="ECO:0000256" key="1">
    <source>
        <dbReference type="SAM" id="MobiDB-lite"/>
    </source>
</evidence>
<dbReference type="EMBL" id="JBHUHU010000001">
    <property type="protein sequence ID" value="MFD2098702.1"/>
    <property type="molecule type" value="Genomic_DNA"/>
</dbReference>
<dbReference type="Proteomes" id="UP001597342">
    <property type="component" value="Unassembled WGS sequence"/>
</dbReference>
<keyword evidence="4" id="KW-0378">Hydrolase</keyword>
<proteinExistence type="predicted"/>
<feature type="region of interest" description="Disordered" evidence="1">
    <location>
        <begin position="390"/>
        <end position="410"/>
    </location>
</feature>
<comment type="caution">
    <text evidence="4">The sequence shown here is derived from an EMBL/GenBank/DDBJ whole genome shotgun (WGS) entry which is preliminary data.</text>
</comment>
<gene>
    <name evidence="4" type="ORF">ACFSJE_02880</name>
</gene>
<dbReference type="InterPro" id="IPR001466">
    <property type="entry name" value="Beta-lactam-related"/>
</dbReference>
<dbReference type="PANTHER" id="PTHR46825:SF15">
    <property type="entry name" value="BETA-LACTAMASE-RELATED DOMAIN-CONTAINING PROTEIN"/>
    <property type="match status" value="1"/>
</dbReference>
<sequence length="599" mass="68017">MKHYLLLGILSSAIFLGYGQSDKRLRNIEKEFVKILEATKAPGFAVAIVEGDKTIYAKGFGYRDLENKIPMDANTLLAIGSCSKAFTSGVLGQLRSEDKLSFDDNPIDYIPELRFYNNDLNANINIRDLMSHQTGIPRHDGSWYLFPTFDRDSLIQRIQYQEPFTGLRQKWHYNNFMFMLQGVIAEKITGKSWEDNIRERFFEPLQMKRSNLSIKELEAGENAALGYEYYKDSITRKTDYYRIAAMAPAGSINSSVSEMANWLKVWINNGKFKDSTILPENYVMEAMSSQSVISSGIPGKENPDIFMANYGYGWMVSSYRGHYRVEHGGNIDGFSASTAFYPTDSIGIVVLANQNGSAVPTLIRNTVSDRMLNAKHTDWADYYRNEKKREKEAKASAKKASDSTAIKNTTPSHDLSAYTGDYENKGYGRFSISQQSDSLFANFKLKKFYLKHLHYDIFEPMEVTADGIETFDELPIRFNFNSNDIGEISILKVNIEPSLDHPIEFKREPKVIDVDVAELNKYEGEYELAGIIIKVYIKGEGLYMLVPGQPEYNLLASGEDGFIIKGLSGYKTRFQKPENDVMEELVLIQPNGTFVATRR</sequence>
<evidence type="ECO:0000259" key="3">
    <source>
        <dbReference type="Pfam" id="PF11954"/>
    </source>
</evidence>
<dbReference type="InterPro" id="IPR050491">
    <property type="entry name" value="AmpC-like"/>
</dbReference>
<keyword evidence="5" id="KW-1185">Reference proteome</keyword>
<protein>
    <submittedName>
        <fullName evidence="4">Serine hydrolase</fullName>
    </submittedName>
</protein>
<evidence type="ECO:0000259" key="2">
    <source>
        <dbReference type="Pfam" id="PF00144"/>
    </source>
</evidence>
<dbReference type="PANTHER" id="PTHR46825">
    <property type="entry name" value="D-ALANYL-D-ALANINE-CARBOXYPEPTIDASE/ENDOPEPTIDASE AMPH"/>
    <property type="match status" value="1"/>
</dbReference>
<feature type="domain" description="Beta-lactamase-related" evidence="2">
    <location>
        <begin position="33"/>
        <end position="361"/>
    </location>
</feature>
<dbReference type="InterPro" id="IPR012338">
    <property type="entry name" value="Beta-lactam/transpept-like"/>
</dbReference>
<reference evidence="5" key="1">
    <citation type="journal article" date="2019" name="Int. J. Syst. Evol. Microbiol.">
        <title>The Global Catalogue of Microorganisms (GCM) 10K type strain sequencing project: providing services to taxonomists for standard genome sequencing and annotation.</title>
        <authorList>
            <consortium name="The Broad Institute Genomics Platform"/>
            <consortium name="The Broad Institute Genome Sequencing Center for Infectious Disease"/>
            <person name="Wu L."/>
            <person name="Ma J."/>
        </authorList>
    </citation>
    <scope>NUCLEOTIDE SEQUENCE [LARGE SCALE GENOMIC DNA]</scope>
    <source>
        <strain evidence="5">JCM 3389</strain>
    </source>
</reference>